<keyword evidence="3" id="KW-1185">Reference proteome</keyword>
<accession>A0A4Q7J017</accession>
<dbReference type="PANTHER" id="PTHR35807">
    <property type="entry name" value="TRANSCRIPTIONAL REGULATOR REDD-RELATED"/>
    <property type="match status" value="1"/>
</dbReference>
<evidence type="ECO:0000313" key="2">
    <source>
        <dbReference type="EMBL" id="RZQ60048.1"/>
    </source>
</evidence>
<dbReference type="SUPFAM" id="SSF48452">
    <property type="entry name" value="TPR-like"/>
    <property type="match status" value="1"/>
</dbReference>
<proteinExistence type="predicted"/>
<dbReference type="OrthoDB" id="5509004at2"/>
<dbReference type="AlphaFoldDB" id="A0A4Q7J017"/>
<dbReference type="InterPro" id="IPR051677">
    <property type="entry name" value="AfsR-DnrI-RedD_regulator"/>
</dbReference>
<dbReference type="SMART" id="SM01043">
    <property type="entry name" value="BTAD"/>
    <property type="match status" value="1"/>
</dbReference>
<dbReference type="Gene3D" id="1.25.40.10">
    <property type="entry name" value="Tetratricopeptide repeat domain"/>
    <property type="match status" value="1"/>
</dbReference>
<evidence type="ECO:0000259" key="1">
    <source>
        <dbReference type="SMART" id="SM01043"/>
    </source>
</evidence>
<evidence type="ECO:0000313" key="3">
    <source>
        <dbReference type="Proteomes" id="UP000292003"/>
    </source>
</evidence>
<dbReference type="InterPro" id="IPR005158">
    <property type="entry name" value="BTAD"/>
</dbReference>
<name>A0A4Q7J017_9PSEU</name>
<feature type="domain" description="Bacterial transcriptional activator" evidence="1">
    <location>
        <begin position="96"/>
        <end position="221"/>
    </location>
</feature>
<dbReference type="Pfam" id="PF03704">
    <property type="entry name" value="BTAD"/>
    <property type="match status" value="1"/>
</dbReference>
<dbReference type="Proteomes" id="UP000292003">
    <property type="component" value="Unassembled WGS sequence"/>
</dbReference>
<comment type="caution">
    <text evidence="2">The sequence shown here is derived from an EMBL/GenBank/DDBJ whole genome shotgun (WGS) entry which is preliminary data.</text>
</comment>
<reference evidence="2 3" key="1">
    <citation type="submission" date="2019-02" db="EMBL/GenBank/DDBJ databases">
        <title>Draft genome sequence of Amycolatopsis sp. 8-3EHSu isolated from roots of Suaeda maritima.</title>
        <authorList>
            <person name="Duangmal K."/>
            <person name="Chantavorakit T."/>
        </authorList>
    </citation>
    <scope>NUCLEOTIDE SEQUENCE [LARGE SCALE GENOMIC DNA]</scope>
    <source>
        <strain evidence="2 3">8-3EHSu</strain>
    </source>
</reference>
<sequence>MRSICTAARLTLLGGFELTCDGTPTEVPRTSQRLLAFLGLQRTATRGHAMATLWPDAGEQKAAGSLRTALWRTQQTAAPIVQAGGEILRLHDWVEVDTDELVRTAHGIREPAVPFRSHELLPGWYDEWVLVERERLRQLYLRSLERVARAELAARRHGSAVEATLVAVRAEPLRESPYRLLMEIHLAEGNYSETLATYRRYRQLLASELGVRPSPEMHKILRLLPSA</sequence>
<gene>
    <name evidence="2" type="ORF">EWH70_30535</name>
</gene>
<dbReference type="EMBL" id="SFCC01000019">
    <property type="protein sequence ID" value="RZQ60048.1"/>
    <property type="molecule type" value="Genomic_DNA"/>
</dbReference>
<dbReference type="InterPro" id="IPR011990">
    <property type="entry name" value="TPR-like_helical_dom_sf"/>
</dbReference>
<protein>
    <submittedName>
        <fullName evidence="2">Transcriptional regulator</fullName>
    </submittedName>
</protein>
<organism evidence="2 3">
    <name type="scientific">Amycolatopsis suaedae</name>
    <dbReference type="NCBI Taxonomy" id="2510978"/>
    <lineage>
        <taxon>Bacteria</taxon>
        <taxon>Bacillati</taxon>
        <taxon>Actinomycetota</taxon>
        <taxon>Actinomycetes</taxon>
        <taxon>Pseudonocardiales</taxon>
        <taxon>Pseudonocardiaceae</taxon>
        <taxon>Amycolatopsis</taxon>
    </lineage>
</organism>